<dbReference type="EMBL" id="CP003221">
    <property type="protein sequence ID" value="EGJ48830.1"/>
    <property type="molecule type" value="Genomic_DNA"/>
</dbReference>
<dbReference type="AlphaFoldDB" id="F3YUE8"/>
<dbReference type="RefSeq" id="WP_014258676.1">
    <property type="nucleotide sequence ID" value="NC_016629.1"/>
</dbReference>
<accession>F3YUE8</accession>
<dbReference type="KEGG" id="daf:Desaf_0476"/>
<proteinExistence type="predicted"/>
<name>F3YUE8_DESAF</name>
<organism evidence="2 3">
    <name type="scientific">Desulfocurvibacter africanus subsp. africanus str. Walvis Bay</name>
    <dbReference type="NCBI Taxonomy" id="690850"/>
    <lineage>
        <taxon>Bacteria</taxon>
        <taxon>Pseudomonadati</taxon>
        <taxon>Thermodesulfobacteriota</taxon>
        <taxon>Desulfovibrionia</taxon>
        <taxon>Desulfovibrionales</taxon>
        <taxon>Desulfovibrionaceae</taxon>
        <taxon>Desulfocurvibacter</taxon>
    </lineage>
</organism>
<dbReference type="HOGENOM" id="CLU_131526_4_3_7"/>
<sequence length="123" mass="13751">MNELLKKGFFIGLGASALIKESFDRAAREFSKRGEQASEETSQVAKDFLREVQRQLDAVSEKGAKEFERQAADAGIATREDIERLEQRIASLERKLAAMRSQGVTGEEKKCQGEEPQGKTFQV</sequence>
<feature type="compositionally biased region" description="Basic and acidic residues" evidence="1">
    <location>
        <begin position="106"/>
        <end position="117"/>
    </location>
</feature>
<protein>
    <recommendedName>
        <fullName evidence="4">Phasin family protein</fullName>
    </recommendedName>
</protein>
<dbReference type="eggNOG" id="COG3937">
    <property type="taxonomic scope" value="Bacteria"/>
</dbReference>
<evidence type="ECO:0008006" key="4">
    <source>
        <dbReference type="Google" id="ProtNLM"/>
    </source>
</evidence>
<evidence type="ECO:0000313" key="2">
    <source>
        <dbReference type="EMBL" id="EGJ48830.1"/>
    </source>
</evidence>
<keyword evidence="3" id="KW-1185">Reference proteome</keyword>
<gene>
    <name evidence="2" type="ORF">Desaf_0476</name>
</gene>
<feature type="region of interest" description="Disordered" evidence="1">
    <location>
        <begin position="100"/>
        <end position="123"/>
    </location>
</feature>
<dbReference type="Proteomes" id="UP000007844">
    <property type="component" value="Chromosome"/>
</dbReference>
<evidence type="ECO:0000256" key="1">
    <source>
        <dbReference type="SAM" id="MobiDB-lite"/>
    </source>
</evidence>
<evidence type="ECO:0000313" key="3">
    <source>
        <dbReference type="Proteomes" id="UP000007844"/>
    </source>
</evidence>
<reference evidence="2 3" key="1">
    <citation type="journal article" date="2011" name="J. Bacteriol.">
        <title>Genome sequence of the mercury-methylating and pleomorphic Desulfovibrio africanus Strain Walvis Bay.</title>
        <authorList>
            <person name="Brown S.D."/>
            <person name="Wall J.D."/>
            <person name="Kucken A.M."/>
            <person name="Gilmour C.C."/>
            <person name="Podar M."/>
            <person name="Brandt C.C."/>
            <person name="Teshima H."/>
            <person name="Detter J.C."/>
            <person name="Han C.S."/>
            <person name="Land M.L."/>
            <person name="Lucas S."/>
            <person name="Han J."/>
            <person name="Pennacchio L."/>
            <person name="Nolan M."/>
            <person name="Pitluck S."/>
            <person name="Woyke T."/>
            <person name="Goodwin L."/>
            <person name="Palumbo A.V."/>
            <person name="Elias D.A."/>
        </authorList>
    </citation>
    <scope>NUCLEOTIDE SEQUENCE [LARGE SCALE GENOMIC DNA]</scope>
    <source>
        <strain evidence="2 3">Walvis Bay</strain>
    </source>
</reference>